<keyword evidence="1" id="KW-0240">DNA-directed RNA polymerase</keyword>
<reference evidence="4" key="2">
    <citation type="submission" date="2017-06" db="EMBL/GenBank/DDBJ databases">
        <title>Plastid transcript editing across dinoflagellate lineages shows lineage-specific application but conserved trends.</title>
        <authorList>
            <person name="Klinger C.M."/>
            <person name="Paoli L."/>
            <person name="Newby R.J."/>
            <person name="Wang M.Y.W."/>
            <person name="Carroll H.D."/>
            <person name="Leblond J.D."/>
            <person name="Howe C.J."/>
            <person name="Dacks J.B."/>
            <person name="Cahoon B."/>
            <person name="Dorrell R.G."/>
            <person name="Richardson E."/>
        </authorList>
    </citation>
    <scope>NUCLEOTIDE SEQUENCE</scope>
</reference>
<keyword evidence="4" id="KW-0808">Transferase</keyword>
<evidence type="ECO:0000256" key="2">
    <source>
        <dbReference type="ARBA" id="ARBA00023163"/>
    </source>
</evidence>
<keyword evidence="4" id="KW-0934">Plastid</keyword>
<organism evidence="4">
    <name type="scientific">Karenia mikimotoi</name>
    <name type="common">Red tide dinoflagellate</name>
    <name type="synonym">Gymnodinium mikimotoi</name>
    <dbReference type="NCBI Taxonomy" id="225107"/>
    <lineage>
        <taxon>Eukaryota</taxon>
        <taxon>Sar</taxon>
        <taxon>Alveolata</taxon>
        <taxon>Dinophyceae</taxon>
        <taxon>Gymnodiniales</taxon>
        <taxon>Kareniaceae</taxon>
        <taxon>Karenia</taxon>
    </lineage>
</organism>
<evidence type="ECO:0000259" key="3">
    <source>
        <dbReference type="Pfam" id="PF03118"/>
    </source>
</evidence>
<dbReference type="GO" id="GO:0003899">
    <property type="term" value="F:DNA-directed RNA polymerase activity"/>
    <property type="evidence" value="ECO:0007669"/>
    <property type="project" value="UniProtKB-EC"/>
</dbReference>
<dbReference type="GO" id="GO:0000428">
    <property type="term" value="C:DNA-directed RNA polymerase complex"/>
    <property type="evidence" value="ECO:0007669"/>
    <property type="project" value="UniProtKB-KW"/>
</dbReference>
<reference evidence="4" key="1">
    <citation type="journal article" date="2012" name="Proc. Natl. Acad. Sci. U.S.A.">
        <title>Functional remodeling of RNA processing in replacement chloroplasts by pathways retained from their predecessors.</title>
        <authorList>
            <person name="Dorrell R.G."/>
            <person name="Howe C.J."/>
        </authorList>
    </citation>
    <scope>NUCLEOTIDE SEQUENCE</scope>
</reference>
<dbReference type="InterPro" id="IPR036603">
    <property type="entry name" value="RBP11-like"/>
</dbReference>
<dbReference type="Gene3D" id="2.170.120.12">
    <property type="entry name" value="DNA-directed RNA polymerase, insert domain"/>
    <property type="match status" value="1"/>
</dbReference>
<dbReference type="SUPFAM" id="SSF56553">
    <property type="entry name" value="Insert subdomain of RNA polymerase alpha subunit"/>
    <property type="match status" value="1"/>
</dbReference>
<protein>
    <submittedName>
        <fullName evidence="4">RNA polymerase alpha subunit</fullName>
        <ecNumber evidence="4">2.7.7.6</ecNumber>
    </submittedName>
</protein>
<keyword evidence="2" id="KW-0804">Transcription</keyword>
<dbReference type="Gene3D" id="3.30.1360.10">
    <property type="entry name" value="RNA polymerase, RBP11-like subunit"/>
    <property type="match status" value="1"/>
</dbReference>
<keyword evidence="4" id="KW-0150">Chloroplast</keyword>
<dbReference type="GO" id="GO:0003677">
    <property type="term" value="F:DNA binding"/>
    <property type="evidence" value="ECO:0007669"/>
    <property type="project" value="InterPro"/>
</dbReference>
<proteinExistence type="predicted"/>
<dbReference type="GO" id="GO:0006351">
    <property type="term" value="P:DNA-templated transcription"/>
    <property type="evidence" value="ECO:0007669"/>
    <property type="project" value="InterPro"/>
</dbReference>
<accession>W8SNX3</accession>
<keyword evidence="4" id="KW-0548">Nucleotidyltransferase</keyword>
<evidence type="ECO:0000313" key="4">
    <source>
        <dbReference type="EMBL" id="AHM27274.2"/>
    </source>
</evidence>
<feature type="domain" description="RNA polymerase alpha subunit C-terminal" evidence="3">
    <location>
        <begin position="179"/>
        <end position="236"/>
    </location>
</feature>
<name>W8SNX3_KARMI</name>
<dbReference type="SUPFAM" id="SSF47789">
    <property type="entry name" value="C-terminal domain of RNA polymerase alpha subunit"/>
    <property type="match status" value="1"/>
</dbReference>
<dbReference type="EC" id="2.7.7.6" evidence="4"/>
<dbReference type="Pfam" id="PF03118">
    <property type="entry name" value="RNA_pol_A_CTD"/>
    <property type="match status" value="1"/>
</dbReference>
<sequence>MGLARLKVSRLKKKSGLLKAQDLLLPPGYTVSNPHIYIARITFVNVGNFEIEFLIARGKGFVMTNDLRPYLPDHFFPIEASFTPIKRVFFSFETSRDNKTETLIFEICTFGTVEPDIFLQDAAFILECTFRRLRERKPTSTTTCKIAKRGEKSGKRSVKPKLGKNKKSFTSLAEGHLLQLDKISLRDLKLSVRARNSLVGAGFRTIGDVARLATVENLLNLKGLGKVSALEIEIKMLELFQFQFSYQRRSA</sequence>
<dbReference type="EMBL" id="JX899684">
    <property type="protein sequence ID" value="AHM27274.2"/>
    <property type="molecule type" value="Genomic_DNA"/>
</dbReference>
<dbReference type="InterPro" id="IPR011260">
    <property type="entry name" value="RNAP_asu_C"/>
</dbReference>
<dbReference type="InterPro" id="IPR036643">
    <property type="entry name" value="RNApol_insert_sf"/>
</dbReference>
<gene>
    <name evidence="4" type="primary">rpoA</name>
</gene>
<dbReference type="AlphaFoldDB" id="W8SNX3"/>
<dbReference type="GO" id="GO:0046983">
    <property type="term" value="F:protein dimerization activity"/>
    <property type="evidence" value="ECO:0007669"/>
    <property type="project" value="InterPro"/>
</dbReference>
<geneLocation type="chloroplast" evidence="4"/>
<dbReference type="Gene3D" id="1.10.150.20">
    <property type="entry name" value="5' to 3' exonuclease, C-terminal subdomain"/>
    <property type="match status" value="1"/>
</dbReference>
<evidence type="ECO:0000256" key="1">
    <source>
        <dbReference type="ARBA" id="ARBA00022478"/>
    </source>
</evidence>